<dbReference type="AlphaFoldDB" id="A0A1G2BLF9"/>
<dbReference type="Proteomes" id="UP000178849">
    <property type="component" value="Unassembled WGS sequence"/>
</dbReference>
<accession>A0A1G2BLF9</accession>
<organism evidence="1 2">
    <name type="scientific">Candidatus Komeilibacteria bacterium RIFCSPLOWO2_01_FULL_45_10</name>
    <dbReference type="NCBI Taxonomy" id="1798550"/>
    <lineage>
        <taxon>Bacteria</taxon>
        <taxon>Candidatus Komeiliibacteriota</taxon>
    </lineage>
</organism>
<reference evidence="1 2" key="1">
    <citation type="journal article" date="2016" name="Nat. Commun.">
        <title>Thousands of microbial genomes shed light on interconnected biogeochemical processes in an aquifer system.</title>
        <authorList>
            <person name="Anantharaman K."/>
            <person name="Brown C.T."/>
            <person name="Hug L.A."/>
            <person name="Sharon I."/>
            <person name="Castelle C.J."/>
            <person name="Probst A.J."/>
            <person name="Thomas B.C."/>
            <person name="Singh A."/>
            <person name="Wilkins M.J."/>
            <person name="Karaoz U."/>
            <person name="Brodie E.L."/>
            <person name="Williams K.H."/>
            <person name="Hubbard S.S."/>
            <person name="Banfield J.F."/>
        </authorList>
    </citation>
    <scope>NUCLEOTIDE SEQUENCE [LARGE SCALE GENOMIC DNA]</scope>
</reference>
<comment type="caution">
    <text evidence="1">The sequence shown here is derived from an EMBL/GenBank/DDBJ whole genome shotgun (WGS) entry which is preliminary data.</text>
</comment>
<sequence>MLHYPDLNKNHKIGATMPTLSDIAEKIVEALGLNHRTMETMETGGLWAARQLAAEKVAAIPPWELAGYFITFRDAPSSVERQHQSLIERLMRRVQEIAQRRPCAPHPFS</sequence>
<name>A0A1G2BLF9_9BACT</name>
<evidence type="ECO:0000313" key="2">
    <source>
        <dbReference type="Proteomes" id="UP000178849"/>
    </source>
</evidence>
<proteinExistence type="predicted"/>
<dbReference type="EMBL" id="MHKL01000004">
    <property type="protein sequence ID" value="OGY89965.1"/>
    <property type="molecule type" value="Genomic_DNA"/>
</dbReference>
<gene>
    <name evidence="1" type="ORF">A2927_02715</name>
</gene>
<evidence type="ECO:0000313" key="1">
    <source>
        <dbReference type="EMBL" id="OGY89965.1"/>
    </source>
</evidence>
<protein>
    <submittedName>
        <fullName evidence="1">Uncharacterized protein</fullName>
    </submittedName>
</protein>